<keyword evidence="2" id="KW-0689">Ribosomal protein</keyword>
<dbReference type="InterPro" id="IPR016181">
    <property type="entry name" value="Acyl_CoA_acyltransferase"/>
</dbReference>
<gene>
    <name evidence="2" type="ORF">NA66_10574</name>
</gene>
<dbReference type="SUPFAM" id="SSF55729">
    <property type="entry name" value="Acyl-CoA N-acyltransferases (Nat)"/>
    <property type="match status" value="1"/>
</dbReference>
<dbReference type="EMBL" id="QJJY01000057">
    <property type="protein sequence ID" value="PXX21184.1"/>
    <property type="molecule type" value="Genomic_DNA"/>
</dbReference>
<sequence length="166" mass="19152">MNRSIVHDTPNPLIVHARTIPACTEHLDYFFGLYRGLLSGYFRQTLGWDDTFRRAAFRLSYPIDRCIAIVVESDDPCGVLVTQPHGDKAIEIALLLIDPAFQCKGIGMQVLQQVCDVASDSRLDVRLQTFRLNERASRFYRRHGFEIVDEDENYLFFCKRYIKTSA</sequence>
<protein>
    <submittedName>
        <fullName evidence="2">Ribosomal protein S18 acetylase RimI-like enzyme</fullName>
    </submittedName>
</protein>
<dbReference type="RefSeq" id="WP_072445430.1">
    <property type="nucleotide sequence ID" value="NZ_QJJY01000057.1"/>
</dbReference>
<dbReference type="Gene3D" id="3.40.630.30">
    <property type="match status" value="1"/>
</dbReference>
<dbReference type="PROSITE" id="PS51186">
    <property type="entry name" value="GNAT"/>
    <property type="match status" value="1"/>
</dbReference>
<proteinExistence type="predicted"/>
<comment type="caution">
    <text evidence="2">The sequence shown here is derived from an EMBL/GenBank/DDBJ whole genome shotgun (WGS) entry which is preliminary data.</text>
</comment>
<dbReference type="GO" id="GO:0016747">
    <property type="term" value="F:acyltransferase activity, transferring groups other than amino-acyl groups"/>
    <property type="evidence" value="ECO:0007669"/>
    <property type="project" value="InterPro"/>
</dbReference>
<name>A0A318HRP3_BURPY</name>
<evidence type="ECO:0000313" key="3">
    <source>
        <dbReference type="Proteomes" id="UP000247755"/>
    </source>
</evidence>
<keyword evidence="2" id="KW-0687">Ribonucleoprotein</keyword>
<dbReference type="GO" id="GO:0005840">
    <property type="term" value="C:ribosome"/>
    <property type="evidence" value="ECO:0007669"/>
    <property type="project" value="UniProtKB-KW"/>
</dbReference>
<evidence type="ECO:0000313" key="2">
    <source>
        <dbReference type="EMBL" id="PXX21184.1"/>
    </source>
</evidence>
<dbReference type="InterPro" id="IPR000182">
    <property type="entry name" value="GNAT_dom"/>
</dbReference>
<feature type="domain" description="N-acetyltransferase" evidence="1">
    <location>
        <begin position="18"/>
        <end position="163"/>
    </location>
</feature>
<dbReference type="CDD" id="cd04301">
    <property type="entry name" value="NAT_SF"/>
    <property type="match status" value="1"/>
</dbReference>
<evidence type="ECO:0000259" key="1">
    <source>
        <dbReference type="PROSITE" id="PS51186"/>
    </source>
</evidence>
<accession>A0A318HRP3</accession>
<dbReference type="Proteomes" id="UP000247755">
    <property type="component" value="Unassembled WGS sequence"/>
</dbReference>
<organism evidence="2 3">
    <name type="scientific">Burkholderia pyrrocinia</name>
    <name type="common">Pseudomonas pyrrocinia</name>
    <dbReference type="NCBI Taxonomy" id="60550"/>
    <lineage>
        <taxon>Bacteria</taxon>
        <taxon>Pseudomonadati</taxon>
        <taxon>Pseudomonadota</taxon>
        <taxon>Betaproteobacteria</taxon>
        <taxon>Burkholderiales</taxon>
        <taxon>Burkholderiaceae</taxon>
        <taxon>Burkholderia</taxon>
        <taxon>Burkholderia cepacia complex</taxon>
    </lineage>
</organism>
<dbReference type="AlphaFoldDB" id="A0A318HRP3"/>
<reference evidence="2 3" key="1">
    <citation type="submission" date="2018-05" db="EMBL/GenBank/DDBJ databases">
        <title>Comparative genomics of bacterial root endophytes of switchgrass collected from native prairies over two seasons.</title>
        <authorList>
            <person name="Tang Y."/>
        </authorList>
    </citation>
    <scope>NUCLEOTIDE SEQUENCE [LARGE SCALE GENOMIC DNA]</scope>
    <source>
        <strain evidence="2 3">NFIX32</strain>
    </source>
</reference>
<dbReference type="Pfam" id="PF00583">
    <property type="entry name" value="Acetyltransf_1"/>
    <property type="match status" value="1"/>
</dbReference>